<comment type="caution">
    <text evidence="1">The sequence shown here is derived from an EMBL/GenBank/DDBJ whole genome shotgun (WGS) entry which is preliminary data.</text>
</comment>
<dbReference type="RefSeq" id="WP_057633705.1">
    <property type="nucleotide sequence ID" value="NZ_LDJI01000019.1"/>
</dbReference>
<proteinExistence type="predicted"/>
<protein>
    <submittedName>
        <fullName evidence="1">Uncharacterized protein</fullName>
    </submittedName>
</protein>
<reference evidence="1 2" key="1">
    <citation type="submission" date="2015-05" db="EMBL/GenBank/DDBJ databases">
        <title>Genome sequencing and analysis of members of genus Stenotrophomonas.</title>
        <authorList>
            <person name="Patil P.P."/>
            <person name="Midha S."/>
            <person name="Patil P.B."/>
        </authorList>
    </citation>
    <scope>NUCLEOTIDE SEQUENCE [LARGE SCALE GENOMIC DNA]</scope>
    <source>
        <strain evidence="1 2">DSM 18929</strain>
    </source>
</reference>
<dbReference type="AlphaFoldDB" id="A0A0R0CCL7"/>
<organism evidence="1 2">
    <name type="scientific">Stenotrophomonas humi</name>
    <dbReference type="NCBI Taxonomy" id="405444"/>
    <lineage>
        <taxon>Bacteria</taxon>
        <taxon>Pseudomonadati</taxon>
        <taxon>Pseudomonadota</taxon>
        <taxon>Gammaproteobacteria</taxon>
        <taxon>Lysobacterales</taxon>
        <taxon>Lysobacteraceae</taxon>
        <taxon>Stenotrophomonas</taxon>
    </lineage>
</organism>
<gene>
    <name evidence="1" type="ORF">ABB26_10145</name>
</gene>
<sequence>MSDVQLAVREAVTAIYLSDSSDYLPALYSVVQALDPEMAALMDSDMDAALALAAPDLVADSPQEASDA</sequence>
<evidence type="ECO:0000313" key="2">
    <source>
        <dbReference type="Proteomes" id="UP000050864"/>
    </source>
</evidence>
<evidence type="ECO:0000313" key="1">
    <source>
        <dbReference type="EMBL" id="KRG63927.1"/>
    </source>
</evidence>
<dbReference type="PATRIC" id="fig|405444.3.peg.1052"/>
<dbReference type="EMBL" id="LDJI01000019">
    <property type="protein sequence ID" value="KRG63927.1"/>
    <property type="molecule type" value="Genomic_DNA"/>
</dbReference>
<accession>A0A0R0CCL7</accession>
<dbReference type="Proteomes" id="UP000050864">
    <property type="component" value="Unassembled WGS sequence"/>
</dbReference>
<keyword evidence="2" id="KW-1185">Reference proteome</keyword>
<name>A0A0R0CCL7_9GAMM</name>